<dbReference type="InterPro" id="IPR000297">
    <property type="entry name" value="PPIase_PpiC"/>
</dbReference>
<comment type="caution">
    <text evidence="3">The sequence shown here is derived from an EMBL/GenBank/DDBJ whole genome shotgun (WGS) entry which is preliminary data.</text>
</comment>
<gene>
    <name evidence="3" type="ORF">CNE99_01180</name>
</gene>
<dbReference type="EMBL" id="NTKD01000003">
    <property type="protein sequence ID" value="PDH41666.1"/>
    <property type="molecule type" value="Genomic_DNA"/>
</dbReference>
<proteinExistence type="predicted"/>
<dbReference type="Proteomes" id="UP000219327">
    <property type="component" value="Unassembled WGS sequence"/>
</dbReference>
<evidence type="ECO:0000313" key="3">
    <source>
        <dbReference type="EMBL" id="PDH41666.1"/>
    </source>
</evidence>
<dbReference type="GO" id="GO:0003755">
    <property type="term" value="F:peptidyl-prolyl cis-trans isomerase activity"/>
    <property type="evidence" value="ECO:0007669"/>
    <property type="project" value="InterPro"/>
</dbReference>
<evidence type="ECO:0000313" key="4">
    <source>
        <dbReference type="Proteomes" id="UP000219327"/>
    </source>
</evidence>
<feature type="domain" description="PpiC" evidence="2">
    <location>
        <begin position="150"/>
        <end position="282"/>
    </location>
</feature>
<organism evidence="3 4">
    <name type="scientific">OM182 bacterium MED-G24</name>
    <dbReference type="NCBI Taxonomy" id="1986255"/>
    <lineage>
        <taxon>Bacteria</taxon>
        <taxon>Pseudomonadati</taxon>
        <taxon>Pseudomonadota</taxon>
        <taxon>Gammaproteobacteria</taxon>
        <taxon>OMG group</taxon>
        <taxon>OM182 clade</taxon>
    </lineage>
</organism>
<evidence type="ECO:0000256" key="1">
    <source>
        <dbReference type="SAM" id="MobiDB-lite"/>
    </source>
</evidence>
<name>A0A2A5X023_9GAMM</name>
<feature type="region of interest" description="Disordered" evidence="1">
    <location>
        <begin position="1"/>
        <end position="35"/>
    </location>
</feature>
<dbReference type="Pfam" id="PF13145">
    <property type="entry name" value="Rotamase_2"/>
    <property type="match status" value="1"/>
</dbReference>
<dbReference type="AlphaFoldDB" id="A0A2A5X023"/>
<accession>A0A2A5X023</accession>
<reference evidence="3 4" key="1">
    <citation type="submission" date="2017-08" db="EMBL/GenBank/DDBJ databases">
        <title>Fine stratification of microbial communities through a metagenomic profile of the photic zone.</title>
        <authorList>
            <person name="Haro-Moreno J.M."/>
            <person name="Lopez-Perez M."/>
            <person name="De La Torre J."/>
            <person name="Picazo A."/>
            <person name="Camacho A."/>
            <person name="Rodriguez-Valera F."/>
        </authorList>
    </citation>
    <scope>NUCLEOTIDE SEQUENCE [LARGE SCALE GENOMIC DNA]</scope>
    <source>
        <strain evidence="3">MED-G24</strain>
    </source>
</reference>
<evidence type="ECO:0000259" key="2">
    <source>
        <dbReference type="Pfam" id="PF13145"/>
    </source>
</evidence>
<protein>
    <recommendedName>
        <fullName evidence="2">PpiC domain-containing protein</fullName>
    </recommendedName>
</protein>
<sequence length="317" mass="36273">MRLPSARPSPREYRPQSRNGRSHHPSGTKSKDQDIPEHNHVAVILKEPLYHFLFAGLLVFLVFWLSTDSQNDIVISQAEVQRMSTMWESQWRRPPSKDELQRIIDLRIREEVLAREAITRGLIENDSVVRRRLAQKIENFESDVASMAEPSDETLIPYFESNLDRYEIPAVVMFRHHYFSSDRRGAAALADAEREISTLIAIPTDQRELMGDTFHEGHDFEASLPRLARVFGDDFALALEDSITTASIGTVVGPIPSPYGAHIVELQHYVPKHLPALTSIRDQVLTDWRLSQVENTKDRFYTSIRDKYRVTVAGPSD</sequence>